<sequence>MGAVETARRILDWVARPTGLVPNGTLWESSELAAPGQAVLDRLRSVTRTANALAGAGDPPFGDAAPVGLGAVLLAAAIGGREQADHAERIARASTPPRDAGGAPGWHDLSARNAVLLPVLRASPRWRTDGALVQSLLHASPLTAVLHHPPGGAAAERNYPAAERTAETLLEAPRGREVLVAALAADSRVPDVLAWRAHLLNLWLRHGRTDLVLDTYALARLRYGERWDEQIGAALNWHGRPDPVMTGTARYWTAAERVPLRLRRPVARGHERALTLVRRHRNWTGGTG</sequence>
<dbReference type="Proteomes" id="UP001049518">
    <property type="component" value="Chromosome"/>
</dbReference>
<accession>A0ABX8QNQ8</accession>
<dbReference type="EMBL" id="CP059572">
    <property type="protein sequence ID" value="QXJ20205.1"/>
    <property type="molecule type" value="Genomic_DNA"/>
</dbReference>
<evidence type="ECO:0000259" key="1">
    <source>
        <dbReference type="Pfam" id="PF19998"/>
    </source>
</evidence>
<organism evidence="2 3">
    <name type="scientific">Actinomadura graeca</name>
    <dbReference type="NCBI Taxonomy" id="2750812"/>
    <lineage>
        <taxon>Bacteria</taxon>
        <taxon>Bacillati</taxon>
        <taxon>Actinomycetota</taxon>
        <taxon>Actinomycetes</taxon>
        <taxon>Streptosporangiales</taxon>
        <taxon>Thermomonosporaceae</taxon>
        <taxon>Actinomadura</taxon>
    </lineage>
</organism>
<proteinExistence type="predicted"/>
<keyword evidence="3" id="KW-1185">Reference proteome</keyword>
<gene>
    <name evidence="2" type="ORF">AGRA3207_000877</name>
</gene>
<evidence type="ECO:0000313" key="3">
    <source>
        <dbReference type="Proteomes" id="UP001049518"/>
    </source>
</evidence>
<dbReference type="Pfam" id="PF19998">
    <property type="entry name" value="fvmX1"/>
    <property type="match status" value="1"/>
</dbReference>
<reference evidence="2" key="1">
    <citation type="submission" date="2020-07" db="EMBL/GenBank/DDBJ databases">
        <authorList>
            <person name="Tarantini F.S."/>
            <person name="Hong K.W."/>
            <person name="Chan K.G."/>
        </authorList>
    </citation>
    <scope>NUCLEOTIDE SEQUENCE</scope>
    <source>
        <strain evidence="2">32-07</strain>
    </source>
</reference>
<name>A0ABX8QNQ8_9ACTN</name>
<protein>
    <recommendedName>
        <fullName evidence="1">FtsH ternary system domain-containing protein</fullName>
    </recommendedName>
</protein>
<feature type="domain" description="FtsH ternary system" evidence="1">
    <location>
        <begin position="21"/>
        <end position="285"/>
    </location>
</feature>
<dbReference type="RefSeq" id="WP_231333263.1">
    <property type="nucleotide sequence ID" value="NZ_CP059572.1"/>
</dbReference>
<dbReference type="InterPro" id="IPR045480">
    <property type="entry name" value="fvmX1"/>
</dbReference>
<evidence type="ECO:0000313" key="2">
    <source>
        <dbReference type="EMBL" id="QXJ20205.1"/>
    </source>
</evidence>